<dbReference type="SUPFAM" id="SSF48498">
    <property type="entry name" value="Tetracyclin repressor-like, C-terminal domain"/>
    <property type="match status" value="1"/>
</dbReference>
<dbReference type="Proteomes" id="UP001431429">
    <property type="component" value="Unassembled WGS sequence"/>
</dbReference>
<keyword evidence="2 4" id="KW-0238">DNA-binding</keyword>
<evidence type="ECO:0000256" key="1">
    <source>
        <dbReference type="ARBA" id="ARBA00023015"/>
    </source>
</evidence>
<keyword evidence="1" id="KW-0805">Transcription regulation</keyword>
<protein>
    <submittedName>
        <fullName evidence="6">TetR/AcrR family transcriptional regulator</fullName>
    </submittedName>
</protein>
<gene>
    <name evidence="6" type="ORF">NBG84_03780</name>
</gene>
<dbReference type="InterPro" id="IPR001647">
    <property type="entry name" value="HTH_TetR"/>
</dbReference>
<evidence type="ECO:0000256" key="3">
    <source>
        <dbReference type="ARBA" id="ARBA00023163"/>
    </source>
</evidence>
<dbReference type="Pfam" id="PF00440">
    <property type="entry name" value="TetR_N"/>
    <property type="match status" value="1"/>
</dbReference>
<name>A0ABT0UFP6_9ACTN</name>
<dbReference type="InterPro" id="IPR009057">
    <property type="entry name" value="Homeodomain-like_sf"/>
</dbReference>
<proteinExistence type="predicted"/>
<reference evidence="6" key="1">
    <citation type="submission" date="2022-06" db="EMBL/GenBank/DDBJ databases">
        <title>Genome public.</title>
        <authorList>
            <person name="Sun Q."/>
        </authorList>
    </citation>
    <scope>NUCLEOTIDE SEQUENCE</scope>
    <source>
        <strain evidence="6">CWNU-1</strain>
    </source>
</reference>
<dbReference type="EMBL" id="JAMQAW010000003">
    <property type="protein sequence ID" value="MCM2387439.1"/>
    <property type="molecule type" value="Genomic_DNA"/>
</dbReference>
<dbReference type="PRINTS" id="PR00455">
    <property type="entry name" value="HTHTETR"/>
</dbReference>
<feature type="DNA-binding region" description="H-T-H motif" evidence="4">
    <location>
        <begin position="40"/>
        <end position="59"/>
    </location>
</feature>
<evidence type="ECO:0000256" key="2">
    <source>
        <dbReference type="ARBA" id="ARBA00023125"/>
    </source>
</evidence>
<organism evidence="6 7">
    <name type="scientific">Streptomyces albipurpureus</name>
    <dbReference type="NCBI Taxonomy" id="2897419"/>
    <lineage>
        <taxon>Bacteria</taxon>
        <taxon>Bacillati</taxon>
        <taxon>Actinomycetota</taxon>
        <taxon>Actinomycetes</taxon>
        <taxon>Kitasatosporales</taxon>
        <taxon>Streptomycetaceae</taxon>
        <taxon>Streptomyces</taxon>
    </lineage>
</organism>
<dbReference type="PANTHER" id="PTHR30055:SF234">
    <property type="entry name" value="HTH-TYPE TRANSCRIPTIONAL REGULATOR BETI"/>
    <property type="match status" value="1"/>
</dbReference>
<dbReference type="InterPro" id="IPR049445">
    <property type="entry name" value="TetR_SbtR-like_C"/>
</dbReference>
<keyword evidence="3" id="KW-0804">Transcription</keyword>
<dbReference type="Pfam" id="PF21597">
    <property type="entry name" value="TetR_C_43"/>
    <property type="match status" value="1"/>
</dbReference>
<dbReference type="PROSITE" id="PS50977">
    <property type="entry name" value="HTH_TETR_2"/>
    <property type="match status" value="1"/>
</dbReference>
<dbReference type="SUPFAM" id="SSF46689">
    <property type="entry name" value="Homeodomain-like"/>
    <property type="match status" value="1"/>
</dbReference>
<dbReference type="InterPro" id="IPR036271">
    <property type="entry name" value="Tet_transcr_reg_TetR-rel_C_sf"/>
</dbReference>
<dbReference type="PANTHER" id="PTHR30055">
    <property type="entry name" value="HTH-TYPE TRANSCRIPTIONAL REGULATOR RUTR"/>
    <property type="match status" value="1"/>
</dbReference>
<dbReference type="InterPro" id="IPR050109">
    <property type="entry name" value="HTH-type_TetR-like_transc_reg"/>
</dbReference>
<evidence type="ECO:0000313" key="6">
    <source>
        <dbReference type="EMBL" id="MCM2387439.1"/>
    </source>
</evidence>
<evidence type="ECO:0000313" key="7">
    <source>
        <dbReference type="Proteomes" id="UP001431429"/>
    </source>
</evidence>
<evidence type="ECO:0000256" key="4">
    <source>
        <dbReference type="PROSITE-ProRule" id="PRU00335"/>
    </source>
</evidence>
<dbReference type="Gene3D" id="1.10.357.10">
    <property type="entry name" value="Tetracycline Repressor, domain 2"/>
    <property type="match status" value="1"/>
</dbReference>
<evidence type="ECO:0000259" key="5">
    <source>
        <dbReference type="PROSITE" id="PS50977"/>
    </source>
</evidence>
<sequence length="196" mass="21381">MAGADETTPARPLRADARRNRDRLLAVATELLADSRGQLSLEAVARQAGVGIATLYRHFPTREALVLAVYNHEMEQLGQRVDELLASHGPDEALARWLGELSQYGMTRPGVSDAFRVAAASQDEVVHHTYTHITTALTRLLEAAARAGSTRTDIGADDLLPAVCGTWELPDTPAARQQADRLVNLLLDGLRVMRRP</sequence>
<dbReference type="RefSeq" id="WP_250917803.1">
    <property type="nucleotide sequence ID" value="NZ_JAMQAW010000003.1"/>
</dbReference>
<accession>A0ABT0UFP6</accession>
<keyword evidence="7" id="KW-1185">Reference proteome</keyword>
<feature type="domain" description="HTH tetR-type" evidence="5">
    <location>
        <begin position="18"/>
        <end position="77"/>
    </location>
</feature>
<comment type="caution">
    <text evidence="6">The sequence shown here is derived from an EMBL/GenBank/DDBJ whole genome shotgun (WGS) entry which is preliminary data.</text>
</comment>